<dbReference type="EMBL" id="CH479181">
    <property type="protein sequence ID" value="EDW32575.1"/>
    <property type="molecule type" value="Genomic_DNA"/>
</dbReference>
<organism evidence="3">
    <name type="scientific">Drosophila persimilis</name>
    <name type="common">Fruit fly</name>
    <dbReference type="NCBI Taxonomy" id="7234"/>
    <lineage>
        <taxon>Eukaryota</taxon>
        <taxon>Metazoa</taxon>
        <taxon>Ecdysozoa</taxon>
        <taxon>Arthropoda</taxon>
        <taxon>Hexapoda</taxon>
        <taxon>Insecta</taxon>
        <taxon>Pterygota</taxon>
        <taxon>Neoptera</taxon>
        <taxon>Endopterygota</taxon>
        <taxon>Diptera</taxon>
        <taxon>Brachycera</taxon>
        <taxon>Muscomorpha</taxon>
        <taxon>Ephydroidea</taxon>
        <taxon>Drosophilidae</taxon>
        <taxon>Drosophila</taxon>
        <taxon>Sophophora</taxon>
    </lineage>
</organism>
<name>B4GD80_DROPE</name>
<dbReference type="Proteomes" id="UP000008744">
    <property type="component" value="Unassembled WGS sequence"/>
</dbReference>
<evidence type="ECO:0000313" key="2">
    <source>
        <dbReference type="EMBL" id="EDW32575.1"/>
    </source>
</evidence>
<sequence length="142" mass="14955">MTLVATGRALICAPLPGPQSKDVKVTVCSAPPSINLPHKLSQRQSSTTMAIAIGIGRPKSSASIGPESNNAAACKDKGNPNSGVPEAAANTKLNFDTNRLSAVCKHDICCTRIRQGAPAKLPEKIGMLLLHGWDRFFGQHKS</sequence>
<proteinExistence type="predicted"/>
<reference evidence="2 3" key="1">
    <citation type="journal article" date="2007" name="Nature">
        <title>Evolution of genes and genomes on the Drosophila phylogeny.</title>
        <authorList>
            <consortium name="Drosophila 12 Genomes Consortium"/>
            <person name="Clark A.G."/>
            <person name="Eisen M.B."/>
            <person name="Smith D.R."/>
            <person name="Bergman C.M."/>
            <person name="Oliver B."/>
            <person name="Markow T.A."/>
            <person name="Kaufman T.C."/>
            <person name="Kellis M."/>
            <person name="Gelbart W."/>
            <person name="Iyer V.N."/>
            <person name="Pollard D.A."/>
            <person name="Sackton T.B."/>
            <person name="Larracuente A.M."/>
            <person name="Singh N.D."/>
            <person name="Abad J.P."/>
            <person name="Abt D.N."/>
            <person name="Adryan B."/>
            <person name="Aguade M."/>
            <person name="Akashi H."/>
            <person name="Anderson W.W."/>
            <person name="Aquadro C.F."/>
            <person name="Ardell D.H."/>
            <person name="Arguello R."/>
            <person name="Artieri C.G."/>
            <person name="Barbash D.A."/>
            <person name="Barker D."/>
            <person name="Barsanti P."/>
            <person name="Batterham P."/>
            <person name="Batzoglou S."/>
            <person name="Begun D."/>
            <person name="Bhutkar A."/>
            <person name="Blanco E."/>
            <person name="Bosak S.A."/>
            <person name="Bradley R.K."/>
            <person name="Brand A.D."/>
            <person name="Brent M.R."/>
            <person name="Brooks A.N."/>
            <person name="Brown R.H."/>
            <person name="Butlin R.K."/>
            <person name="Caggese C."/>
            <person name="Calvi B.R."/>
            <person name="Bernardo de Carvalho A."/>
            <person name="Caspi A."/>
            <person name="Castrezana S."/>
            <person name="Celniker S.E."/>
            <person name="Chang J.L."/>
            <person name="Chapple C."/>
            <person name="Chatterji S."/>
            <person name="Chinwalla A."/>
            <person name="Civetta A."/>
            <person name="Clifton S.W."/>
            <person name="Comeron J.M."/>
            <person name="Costello J.C."/>
            <person name="Coyne J.A."/>
            <person name="Daub J."/>
            <person name="David R.G."/>
            <person name="Delcher A.L."/>
            <person name="Delehaunty K."/>
            <person name="Do C.B."/>
            <person name="Ebling H."/>
            <person name="Edwards K."/>
            <person name="Eickbush T."/>
            <person name="Evans J.D."/>
            <person name="Filipski A."/>
            <person name="Findeiss S."/>
            <person name="Freyhult E."/>
            <person name="Fulton L."/>
            <person name="Fulton R."/>
            <person name="Garcia A.C."/>
            <person name="Gardiner A."/>
            <person name="Garfield D.A."/>
            <person name="Garvin B.E."/>
            <person name="Gibson G."/>
            <person name="Gilbert D."/>
            <person name="Gnerre S."/>
            <person name="Godfrey J."/>
            <person name="Good R."/>
            <person name="Gotea V."/>
            <person name="Gravely B."/>
            <person name="Greenberg A.J."/>
            <person name="Griffiths-Jones S."/>
            <person name="Gross S."/>
            <person name="Guigo R."/>
            <person name="Gustafson E.A."/>
            <person name="Haerty W."/>
            <person name="Hahn M.W."/>
            <person name="Halligan D.L."/>
            <person name="Halpern A.L."/>
            <person name="Halter G.M."/>
            <person name="Han M.V."/>
            <person name="Heger A."/>
            <person name="Hillier L."/>
            <person name="Hinrichs A.S."/>
            <person name="Holmes I."/>
            <person name="Hoskins R.A."/>
            <person name="Hubisz M.J."/>
            <person name="Hultmark D."/>
            <person name="Huntley M.A."/>
            <person name="Jaffe D.B."/>
            <person name="Jagadeeshan S."/>
            <person name="Jeck W.R."/>
            <person name="Johnson J."/>
            <person name="Jones C.D."/>
            <person name="Jordan W.C."/>
            <person name="Karpen G.H."/>
            <person name="Kataoka E."/>
            <person name="Keightley P.D."/>
            <person name="Kheradpour P."/>
            <person name="Kirkness E.F."/>
            <person name="Koerich L.B."/>
            <person name="Kristiansen K."/>
            <person name="Kudrna D."/>
            <person name="Kulathinal R.J."/>
            <person name="Kumar S."/>
            <person name="Kwok R."/>
            <person name="Lander E."/>
            <person name="Langley C.H."/>
            <person name="Lapoint R."/>
            <person name="Lazzaro B.P."/>
            <person name="Lee S.J."/>
            <person name="Levesque L."/>
            <person name="Li R."/>
            <person name="Lin C.F."/>
            <person name="Lin M.F."/>
            <person name="Lindblad-Toh K."/>
            <person name="Llopart A."/>
            <person name="Long M."/>
            <person name="Low L."/>
            <person name="Lozovsky E."/>
            <person name="Lu J."/>
            <person name="Luo M."/>
            <person name="Machado C.A."/>
            <person name="Makalowski W."/>
            <person name="Marzo M."/>
            <person name="Matsuda M."/>
            <person name="Matzkin L."/>
            <person name="McAllister B."/>
            <person name="McBride C.S."/>
            <person name="McKernan B."/>
            <person name="McKernan K."/>
            <person name="Mendez-Lago M."/>
            <person name="Minx P."/>
            <person name="Mollenhauer M.U."/>
            <person name="Montooth K."/>
            <person name="Mount S.M."/>
            <person name="Mu X."/>
            <person name="Myers E."/>
            <person name="Negre B."/>
            <person name="Newfeld S."/>
            <person name="Nielsen R."/>
            <person name="Noor M.A."/>
            <person name="O'Grady P."/>
            <person name="Pachter L."/>
            <person name="Papaceit M."/>
            <person name="Parisi M.J."/>
            <person name="Parisi M."/>
            <person name="Parts L."/>
            <person name="Pedersen J.S."/>
            <person name="Pesole G."/>
            <person name="Phillippy A.M."/>
            <person name="Ponting C.P."/>
            <person name="Pop M."/>
            <person name="Porcelli D."/>
            <person name="Powell J.R."/>
            <person name="Prohaska S."/>
            <person name="Pruitt K."/>
            <person name="Puig M."/>
            <person name="Quesneville H."/>
            <person name="Ram K.R."/>
            <person name="Rand D."/>
            <person name="Rasmussen M.D."/>
            <person name="Reed L.K."/>
            <person name="Reenan R."/>
            <person name="Reily A."/>
            <person name="Remington K.A."/>
            <person name="Rieger T.T."/>
            <person name="Ritchie M.G."/>
            <person name="Robin C."/>
            <person name="Rogers Y.H."/>
            <person name="Rohde C."/>
            <person name="Rozas J."/>
            <person name="Rubenfield M.J."/>
            <person name="Ruiz A."/>
            <person name="Russo S."/>
            <person name="Salzberg S.L."/>
            <person name="Sanchez-Gracia A."/>
            <person name="Saranga D.J."/>
            <person name="Sato H."/>
            <person name="Schaeffer S.W."/>
            <person name="Schatz M.C."/>
            <person name="Schlenke T."/>
            <person name="Schwartz R."/>
            <person name="Segarra C."/>
            <person name="Singh R.S."/>
            <person name="Sirot L."/>
            <person name="Sirota M."/>
            <person name="Sisneros N.B."/>
            <person name="Smith C.D."/>
            <person name="Smith T.F."/>
            <person name="Spieth J."/>
            <person name="Stage D.E."/>
            <person name="Stark A."/>
            <person name="Stephan W."/>
            <person name="Strausberg R.L."/>
            <person name="Strempel S."/>
            <person name="Sturgill D."/>
            <person name="Sutton G."/>
            <person name="Sutton G.G."/>
            <person name="Tao W."/>
            <person name="Teichmann S."/>
            <person name="Tobari Y.N."/>
            <person name="Tomimura Y."/>
            <person name="Tsolas J.M."/>
            <person name="Valente V.L."/>
            <person name="Venter E."/>
            <person name="Venter J.C."/>
            <person name="Vicario S."/>
            <person name="Vieira F.G."/>
            <person name="Vilella A.J."/>
            <person name="Villasante A."/>
            <person name="Walenz B."/>
            <person name="Wang J."/>
            <person name="Wasserman M."/>
            <person name="Watts T."/>
            <person name="Wilson D."/>
            <person name="Wilson R.K."/>
            <person name="Wing R.A."/>
            <person name="Wolfner M.F."/>
            <person name="Wong A."/>
            <person name="Wong G.K."/>
            <person name="Wu C.I."/>
            <person name="Wu G."/>
            <person name="Yamamoto D."/>
            <person name="Yang H.P."/>
            <person name="Yang S.P."/>
            <person name="Yorke J.A."/>
            <person name="Yoshida K."/>
            <person name="Zdobnov E."/>
            <person name="Zhang P."/>
            <person name="Zhang Y."/>
            <person name="Zimin A.V."/>
            <person name="Baldwin J."/>
            <person name="Abdouelleil A."/>
            <person name="Abdulkadir J."/>
            <person name="Abebe A."/>
            <person name="Abera B."/>
            <person name="Abreu J."/>
            <person name="Acer S.C."/>
            <person name="Aftuck L."/>
            <person name="Alexander A."/>
            <person name="An P."/>
            <person name="Anderson E."/>
            <person name="Anderson S."/>
            <person name="Arachi H."/>
            <person name="Azer M."/>
            <person name="Bachantsang P."/>
            <person name="Barry A."/>
            <person name="Bayul T."/>
            <person name="Berlin A."/>
            <person name="Bessette D."/>
            <person name="Bloom T."/>
            <person name="Blye J."/>
            <person name="Boguslavskiy L."/>
            <person name="Bonnet C."/>
            <person name="Boukhgalter B."/>
            <person name="Bourzgui I."/>
            <person name="Brown A."/>
            <person name="Cahill P."/>
            <person name="Channer S."/>
            <person name="Cheshatsang Y."/>
            <person name="Chuda L."/>
            <person name="Citroen M."/>
            <person name="Collymore A."/>
            <person name="Cooke P."/>
            <person name="Costello M."/>
            <person name="D'Aco K."/>
            <person name="Daza R."/>
            <person name="De Haan G."/>
            <person name="DeGray S."/>
            <person name="DeMaso C."/>
            <person name="Dhargay N."/>
            <person name="Dooley K."/>
            <person name="Dooley E."/>
            <person name="Doricent M."/>
            <person name="Dorje P."/>
            <person name="Dorjee K."/>
            <person name="Dupes A."/>
            <person name="Elong R."/>
            <person name="Falk J."/>
            <person name="Farina A."/>
            <person name="Faro S."/>
            <person name="Ferguson D."/>
            <person name="Fisher S."/>
            <person name="Foley C.D."/>
            <person name="Franke A."/>
            <person name="Friedrich D."/>
            <person name="Gadbois L."/>
            <person name="Gearin G."/>
            <person name="Gearin C.R."/>
            <person name="Giannoukos G."/>
            <person name="Goode T."/>
            <person name="Graham J."/>
            <person name="Grandbois E."/>
            <person name="Grewal S."/>
            <person name="Gyaltsen K."/>
            <person name="Hafez N."/>
            <person name="Hagos B."/>
            <person name="Hall J."/>
            <person name="Henson C."/>
            <person name="Hollinger A."/>
            <person name="Honan T."/>
            <person name="Huard M.D."/>
            <person name="Hughes L."/>
            <person name="Hurhula B."/>
            <person name="Husby M.E."/>
            <person name="Kamat A."/>
            <person name="Kanga B."/>
            <person name="Kashin S."/>
            <person name="Khazanovich D."/>
            <person name="Kisner P."/>
            <person name="Lance K."/>
            <person name="Lara M."/>
            <person name="Lee W."/>
            <person name="Lennon N."/>
            <person name="Letendre F."/>
            <person name="LeVine R."/>
            <person name="Lipovsky A."/>
            <person name="Liu X."/>
            <person name="Liu J."/>
            <person name="Liu S."/>
            <person name="Lokyitsang T."/>
            <person name="Lokyitsang Y."/>
            <person name="Lubonja R."/>
            <person name="Lui A."/>
            <person name="MacDonald P."/>
            <person name="Magnisalis V."/>
            <person name="Maru K."/>
            <person name="Matthews C."/>
            <person name="McCusker W."/>
            <person name="McDonough S."/>
            <person name="Mehta T."/>
            <person name="Meldrim J."/>
            <person name="Meneus L."/>
            <person name="Mihai O."/>
            <person name="Mihalev A."/>
            <person name="Mihova T."/>
            <person name="Mittelman R."/>
            <person name="Mlenga V."/>
            <person name="Montmayeur A."/>
            <person name="Mulrain L."/>
            <person name="Navidi A."/>
            <person name="Naylor J."/>
            <person name="Negash T."/>
            <person name="Nguyen T."/>
            <person name="Nguyen N."/>
            <person name="Nicol R."/>
            <person name="Norbu C."/>
            <person name="Norbu N."/>
            <person name="Novod N."/>
            <person name="O'Neill B."/>
            <person name="Osman S."/>
            <person name="Markiewicz E."/>
            <person name="Oyono O.L."/>
            <person name="Patti C."/>
            <person name="Phunkhang P."/>
            <person name="Pierre F."/>
            <person name="Priest M."/>
            <person name="Raghuraman S."/>
            <person name="Rege F."/>
            <person name="Reyes R."/>
            <person name="Rise C."/>
            <person name="Rogov P."/>
            <person name="Ross K."/>
            <person name="Ryan E."/>
            <person name="Settipalli S."/>
            <person name="Shea T."/>
            <person name="Sherpa N."/>
            <person name="Shi L."/>
            <person name="Shih D."/>
            <person name="Sparrow T."/>
            <person name="Spaulding J."/>
            <person name="Stalker J."/>
            <person name="Stange-Thomann N."/>
            <person name="Stavropoulos S."/>
            <person name="Stone C."/>
            <person name="Strader C."/>
            <person name="Tesfaye S."/>
            <person name="Thomson T."/>
            <person name="Thoulutsang Y."/>
            <person name="Thoulutsang D."/>
            <person name="Topham K."/>
            <person name="Topping I."/>
            <person name="Tsamla T."/>
            <person name="Vassiliev H."/>
            <person name="Vo A."/>
            <person name="Wangchuk T."/>
            <person name="Wangdi T."/>
            <person name="Weiand M."/>
            <person name="Wilkinson J."/>
            <person name="Wilson A."/>
            <person name="Yadav S."/>
            <person name="Young G."/>
            <person name="Yu Q."/>
            <person name="Zembek L."/>
            <person name="Zhong D."/>
            <person name="Zimmer A."/>
            <person name="Zwirko Z."/>
            <person name="Jaffe D.B."/>
            <person name="Alvarez P."/>
            <person name="Brockman W."/>
            <person name="Butler J."/>
            <person name="Chin C."/>
            <person name="Gnerre S."/>
            <person name="Grabherr M."/>
            <person name="Kleber M."/>
            <person name="Mauceli E."/>
            <person name="MacCallum I."/>
        </authorList>
    </citation>
    <scope>NUCLEOTIDE SEQUENCE [LARGE SCALE GENOMIC DNA]</scope>
    <source>
        <strain evidence="3">MSH-3 / Tucson 14011-0111.49</strain>
    </source>
</reference>
<keyword evidence="3" id="KW-1185">Reference proteome</keyword>
<evidence type="ECO:0000256" key="1">
    <source>
        <dbReference type="SAM" id="MobiDB-lite"/>
    </source>
</evidence>
<dbReference type="HOGENOM" id="CLU_1817802_0_0_1"/>
<dbReference type="AlphaFoldDB" id="B4GD80"/>
<accession>B4GD80</accession>
<feature type="region of interest" description="Disordered" evidence="1">
    <location>
        <begin position="60"/>
        <end position="85"/>
    </location>
</feature>
<feature type="compositionally biased region" description="Polar residues" evidence="1">
    <location>
        <begin position="60"/>
        <end position="71"/>
    </location>
</feature>
<protein>
    <submittedName>
        <fullName evidence="2">GL10368</fullName>
    </submittedName>
</protein>
<gene>
    <name evidence="2" type="primary">Dper\GL10368</name>
    <name evidence="2" type="ORF">Dper_GL10368</name>
</gene>
<evidence type="ECO:0000313" key="3">
    <source>
        <dbReference type="Proteomes" id="UP000008744"/>
    </source>
</evidence>